<evidence type="ECO:0000313" key="2">
    <source>
        <dbReference type="Proteomes" id="UP001199919"/>
    </source>
</evidence>
<keyword evidence="2" id="KW-1185">Reference proteome</keyword>
<reference evidence="1 2" key="1">
    <citation type="submission" date="2021-12" db="EMBL/GenBank/DDBJ databases">
        <title>Mucilaginibacter roseus genome.</title>
        <authorList>
            <person name="Ferreira J.R."/>
            <person name="Newman J.D."/>
        </authorList>
    </citation>
    <scope>NUCLEOTIDE SEQUENCE [LARGE SCALE GENOMIC DNA]</scope>
    <source>
        <strain evidence="1 2">LMG 28454</strain>
    </source>
</reference>
<accession>A0ABS8U213</accession>
<organism evidence="1 2">
    <name type="scientific">Mucilaginibacter roseus</name>
    <dbReference type="NCBI Taxonomy" id="1528868"/>
    <lineage>
        <taxon>Bacteria</taxon>
        <taxon>Pseudomonadati</taxon>
        <taxon>Bacteroidota</taxon>
        <taxon>Sphingobacteriia</taxon>
        <taxon>Sphingobacteriales</taxon>
        <taxon>Sphingobacteriaceae</taxon>
        <taxon>Mucilaginibacter</taxon>
    </lineage>
</organism>
<sequence length="402" mass="46667">MIRVANLYLIIFIALLLCACHKADKNIFIINSKVADDADDYKLKIDSVSIPLKEGFDTLYYTYTTYAQQNQDFLIGYNAKKACLDIINLTKAKCVKHLFLNKTALFTQKLDRQDLDKSKSITDITVIGNDSILINDSNNRLLLVDTNLNLIKAFDLNAIAKNNNLPGRVISYSSNFRMLEHDNKLLLNQIYPQYSWEKKVSVFSALDMKNEKLTELPLSFSDYLYEITGKGGYLVNVGTSEYQKNGLLTYNYMYESNIYQFKDKDSTLTIYGGTMSGGSNYVTPIEYKGGDDLKKWDIHNVENTQFFNVMYDKFRNVYYRFSLKNIDYKNGKYFNSILDKPLVLMIFNEKFEVIKEITLPLYIYAPNTWFINKQGLYISSANKKNKFYAPDKIKFHIYKITR</sequence>
<proteinExistence type="predicted"/>
<dbReference type="Proteomes" id="UP001199919">
    <property type="component" value="Unassembled WGS sequence"/>
</dbReference>
<dbReference type="EMBL" id="JAJPWV010000001">
    <property type="protein sequence ID" value="MCD8739809.1"/>
    <property type="molecule type" value="Genomic_DNA"/>
</dbReference>
<name>A0ABS8U213_9SPHI</name>
<gene>
    <name evidence="1" type="ORF">LT679_04275</name>
</gene>
<evidence type="ECO:0000313" key="1">
    <source>
        <dbReference type="EMBL" id="MCD8739809.1"/>
    </source>
</evidence>
<dbReference type="PROSITE" id="PS51257">
    <property type="entry name" value="PROKAR_LIPOPROTEIN"/>
    <property type="match status" value="1"/>
</dbReference>
<dbReference type="RefSeq" id="WP_232175833.1">
    <property type="nucleotide sequence ID" value="NZ_JAJPWV010000001.1"/>
</dbReference>
<comment type="caution">
    <text evidence="1">The sequence shown here is derived from an EMBL/GenBank/DDBJ whole genome shotgun (WGS) entry which is preliminary data.</text>
</comment>
<protein>
    <submittedName>
        <fullName evidence="1">DUF4221 domain-containing protein</fullName>
    </submittedName>
</protein>